<keyword evidence="6" id="KW-0472">Membrane</keyword>
<feature type="signal peptide" evidence="9">
    <location>
        <begin position="1"/>
        <end position="29"/>
    </location>
</feature>
<keyword evidence="5" id="KW-0812">Transmembrane</keyword>
<dbReference type="OrthoDB" id="5607838at2"/>
<feature type="chain" id="PRO_5011443978" evidence="9">
    <location>
        <begin position="30"/>
        <end position="434"/>
    </location>
</feature>
<proteinExistence type="inferred from homology"/>
<evidence type="ECO:0000256" key="6">
    <source>
        <dbReference type="ARBA" id="ARBA00023136"/>
    </source>
</evidence>
<dbReference type="SUPFAM" id="SSF56954">
    <property type="entry name" value="Outer membrane efflux proteins (OEP)"/>
    <property type="match status" value="1"/>
</dbReference>
<dbReference type="EMBL" id="FNEM01000005">
    <property type="protein sequence ID" value="SDJ17921.1"/>
    <property type="molecule type" value="Genomic_DNA"/>
</dbReference>
<evidence type="ECO:0000313" key="10">
    <source>
        <dbReference type="EMBL" id="SDJ17921.1"/>
    </source>
</evidence>
<dbReference type="RefSeq" id="WP_090364845.1">
    <property type="nucleotide sequence ID" value="NZ_FNEM01000005.1"/>
</dbReference>
<keyword evidence="8" id="KW-0175">Coiled coil</keyword>
<evidence type="ECO:0000256" key="9">
    <source>
        <dbReference type="SAM" id="SignalP"/>
    </source>
</evidence>
<dbReference type="GO" id="GO:1990281">
    <property type="term" value="C:efflux pump complex"/>
    <property type="evidence" value="ECO:0007669"/>
    <property type="project" value="TreeGrafter"/>
</dbReference>
<dbReference type="Proteomes" id="UP000199527">
    <property type="component" value="Unassembled WGS sequence"/>
</dbReference>
<evidence type="ECO:0000256" key="5">
    <source>
        <dbReference type="ARBA" id="ARBA00022692"/>
    </source>
</evidence>
<evidence type="ECO:0000256" key="8">
    <source>
        <dbReference type="SAM" id="Coils"/>
    </source>
</evidence>
<comment type="subcellular location">
    <subcellularLocation>
        <location evidence="1">Cell outer membrane</location>
    </subcellularLocation>
</comment>
<dbReference type="InterPro" id="IPR051906">
    <property type="entry name" value="TolC-like"/>
</dbReference>
<feature type="coiled-coil region" evidence="8">
    <location>
        <begin position="395"/>
        <end position="422"/>
    </location>
</feature>
<organism evidence="10 11">
    <name type="scientific">Ferrimonas sediminum</name>
    <dbReference type="NCBI Taxonomy" id="718193"/>
    <lineage>
        <taxon>Bacteria</taxon>
        <taxon>Pseudomonadati</taxon>
        <taxon>Pseudomonadota</taxon>
        <taxon>Gammaproteobacteria</taxon>
        <taxon>Alteromonadales</taxon>
        <taxon>Ferrimonadaceae</taxon>
        <taxon>Ferrimonas</taxon>
    </lineage>
</organism>
<evidence type="ECO:0000256" key="1">
    <source>
        <dbReference type="ARBA" id="ARBA00004442"/>
    </source>
</evidence>
<dbReference type="PANTHER" id="PTHR30026:SF20">
    <property type="entry name" value="OUTER MEMBRANE PROTEIN TOLC"/>
    <property type="match status" value="1"/>
</dbReference>
<evidence type="ECO:0000256" key="7">
    <source>
        <dbReference type="ARBA" id="ARBA00023237"/>
    </source>
</evidence>
<evidence type="ECO:0000256" key="2">
    <source>
        <dbReference type="ARBA" id="ARBA00007613"/>
    </source>
</evidence>
<dbReference type="InterPro" id="IPR003423">
    <property type="entry name" value="OMP_efflux"/>
</dbReference>
<feature type="coiled-coil region" evidence="8">
    <location>
        <begin position="344"/>
        <end position="371"/>
    </location>
</feature>
<keyword evidence="9" id="KW-0732">Signal</keyword>
<keyword evidence="4" id="KW-1134">Transmembrane beta strand</keyword>
<gene>
    <name evidence="10" type="ORF">SAMN04488540_105217</name>
</gene>
<reference evidence="11" key="1">
    <citation type="submission" date="2016-10" db="EMBL/GenBank/DDBJ databases">
        <authorList>
            <person name="Varghese N."/>
            <person name="Submissions S."/>
        </authorList>
    </citation>
    <scope>NUCLEOTIDE SEQUENCE [LARGE SCALE GENOMIC DNA]</scope>
    <source>
        <strain evidence="11">DSM 23317</strain>
    </source>
</reference>
<dbReference type="Gene3D" id="1.20.1600.10">
    <property type="entry name" value="Outer membrane efflux proteins (OEP)"/>
    <property type="match status" value="1"/>
</dbReference>
<accession>A0A1G8RLS9</accession>
<name>A0A1G8RLS9_9GAMM</name>
<evidence type="ECO:0000256" key="4">
    <source>
        <dbReference type="ARBA" id="ARBA00022452"/>
    </source>
</evidence>
<dbReference type="GO" id="GO:0015562">
    <property type="term" value="F:efflux transmembrane transporter activity"/>
    <property type="evidence" value="ECO:0007669"/>
    <property type="project" value="InterPro"/>
</dbReference>
<comment type="similarity">
    <text evidence="2">Belongs to the outer membrane factor (OMF) (TC 1.B.17) family.</text>
</comment>
<evidence type="ECO:0000256" key="3">
    <source>
        <dbReference type="ARBA" id="ARBA00022448"/>
    </source>
</evidence>
<dbReference type="GO" id="GO:0009279">
    <property type="term" value="C:cell outer membrane"/>
    <property type="evidence" value="ECO:0007669"/>
    <property type="project" value="UniProtKB-SubCell"/>
</dbReference>
<dbReference type="PANTHER" id="PTHR30026">
    <property type="entry name" value="OUTER MEMBRANE PROTEIN TOLC"/>
    <property type="match status" value="1"/>
</dbReference>
<dbReference type="AlphaFoldDB" id="A0A1G8RLS9"/>
<sequence>MTNKFTLKGRYARIASFTLLLFLPQLGVAQDAHLTLQKAIDAAVSGDLWQQGNALKKQAYIDDSIAAATLPDPKLNLTAANLPIDSFNFDQEAMTQLKVGITQMFPRGDTLQLKQTQSHQRGELTDYLGQDRAARVAMTVGQLYLDAYLAQQTATLIEKSRGLFEQLVGFTQKSYESAYGKAQQQDVIRAELELSRLDEQLTKVWQSYDSSYQKMLEWLPLTENSRTLDQQRPDIAPLRSLRRDDWQSLAVILGNHPAVKVIEQQRKIRDTEVNIAKQSYKPEWGVNASYGYRADDPMGNSRSDFFTVGLTFDLPIFTSSRQDKRVSAAKYRAEAVETERQLLLRRLRADVESTLAQLERLHQRNQRFQDTLLVQTHQQAKSALNAYTADIGDFAEVMRAHIAELNTQIEAEQIQVERLKQTVKLNYLLVGTLY</sequence>
<evidence type="ECO:0000313" key="11">
    <source>
        <dbReference type="Proteomes" id="UP000199527"/>
    </source>
</evidence>
<protein>
    <submittedName>
        <fullName evidence="10">Outer membrane protein TolC</fullName>
    </submittedName>
</protein>
<keyword evidence="3" id="KW-0813">Transport</keyword>
<dbReference type="Pfam" id="PF02321">
    <property type="entry name" value="OEP"/>
    <property type="match status" value="1"/>
</dbReference>
<keyword evidence="11" id="KW-1185">Reference proteome</keyword>
<keyword evidence="7" id="KW-0998">Cell outer membrane</keyword>
<dbReference type="GO" id="GO:0015288">
    <property type="term" value="F:porin activity"/>
    <property type="evidence" value="ECO:0007669"/>
    <property type="project" value="TreeGrafter"/>
</dbReference>